<dbReference type="RefSeq" id="WP_012819983.1">
    <property type="nucleotide sequence ID" value="NC_013410.1"/>
</dbReference>
<reference evidence="2" key="3">
    <citation type="submission" date="2010-08" db="EMBL/GenBank/DDBJ databases">
        <authorList>
            <person name="Durkin A.S."/>
            <person name="Nelson K.E."/>
            <person name="Morrison M."/>
            <person name="Forsberg C.W."/>
            <person name="Wilson D.B."/>
            <person name="Russell J.B."/>
            <person name="Cann I.K.O."/>
            <person name="Mackie R.I."/>
            <person name="White B.A."/>
        </authorList>
    </citation>
    <scope>NUCLEOTIDE SEQUENCE</scope>
    <source>
        <strain evidence="2">S85</strain>
    </source>
</reference>
<dbReference type="Proteomes" id="UP000001497">
    <property type="component" value="Chromosome"/>
</dbReference>
<protein>
    <recommendedName>
        <fullName evidence="5">PD-(D/E)XK nuclease family transposase</fullName>
    </recommendedName>
</protein>
<dbReference type="EMBL" id="CP001792">
    <property type="protein sequence ID" value="ACX73753.1"/>
    <property type="molecule type" value="Genomic_DNA"/>
</dbReference>
<gene>
    <name evidence="1" type="ordered locus">Fisuc_0139</name>
    <name evidence="2" type="ordered locus">FSU_0542</name>
</gene>
<dbReference type="KEGG" id="fsc:FSU_0542"/>
<reference evidence="1 4" key="1">
    <citation type="submission" date="2009-10" db="EMBL/GenBank/DDBJ databases">
        <title>Complete sequence of Fibrobacter succinogenes subsp. succinogenes S85.</title>
        <authorList>
            <consortium name="US DOE Joint Genome Institute"/>
            <person name="Lucas S."/>
            <person name="Copeland A."/>
            <person name="Lapidus A."/>
            <person name="Glavina del Rio T."/>
            <person name="Tice H."/>
            <person name="Bruce D."/>
            <person name="Goodwin L."/>
            <person name="Pitluck S."/>
            <person name="Chertkov O."/>
            <person name="Detter J.C."/>
            <person name="Han C."/>
            <person name="Tapia R."/>
            <person name="Larimer F."/>
            <person name="Land M."/>
            <person name="Hauser L."/>
            <person name="Kyrpides N."/>
            <person name="Mikhailova N."/>
            <person name="Weimer P.J."/>
            <person name="Stevenson D.M."/>
            <person name="Boyum J."/>
            <person name="Brumm P.I."/>
            <person name="Mead D."/>
        </authorList>
    </citation>
    <scope>NUCLEOTIDE SEQUENCE [LARGE SCALE GENOMIC DNA]</scope>
    <source>
        <strain evidence="4">ATCC 19169 / S85</strain>
        <strain evidence="1">S85</strain>
    </source>
</reference>
<dbReference type="InterPro" id="IPR010106">
    <property type="entry name" value="RpnA"/>
</dbReference>
<keyword evidence="4" id="KW-1185">Reference proteome</keyword>
<dbReference type="eggNOG" id="COG5464">
    <property type="taxonomic scope" value="Bacteria"/>
</dbReference>
<organism evidence="2 3">
    <name type="scientific">Fibrobacter succinogenes (strain ATCC 19169 / S85)</name>
    <dbReference type="NCBI Taxonomy" id="59374"/>
    <lineage>
        <taxon>Bacteria</taxon>
        <taxon>Pseudomonadati</taxon>
        <taxon>Fibrobacterota</taxon>
        <taxon>Fibrobacteria</taxon>
        <taxon>Fibrobacterales</taxon>
        <taxon>Fibrobacteraceae</taxon>
        <taxon>Fibrobacter</taxon>
    </lineage>
</organism>
<proteinExistence type="predicted"/>
<dbReference type="HOGENOM" id="CLU_890672_0_0_0"/>
<dbReference type="EMBL" id="CP002158">
    <property type="protein sequence ID" value="ADL26756.1"/>
    <property type="molecule type" value="Genomic_DNA"/>
</dbReference>
<evidence type="ECO:0000313" key="3">
    <source>
        <dbReference type="Proteomes" id="UP000000517"/>
    </source>
</evidence>
<dbReference type="STRING" id="59374.FSU_0542"/>
<evidence type="ECO:0000313" key="2">
    <source>
        <dbReference type="EMBL" id="ADL26756.1"/>
    </source>
</evidence>
<dbReference type="PANTHER" id="PTHR41317">
    <property type="entry name" value="PD-(D_E)XK NUCLEASE FAMILY TRANSPOSASE"/>
    <property type="match status" value="1"/>
</dbReference>
<dbReference type="PANTHER" id="PTHR41317:SF1">
    <property type="entry name" value="PD-(D_E)XK NUCLEASE FAMILY TRANSPOSASE"/>
    <property type="match status" value="1"/>
</dbReference>
<dbReference type="Pfam" id="PF12784">
    <property type="entry name" value="PDDEXK_2"/>
    <property type="match status" value="1"/>
</dbReference>
<evidence type="ECO:0000313" key="1">
    <source>
        <dbReference type="EMBL" id="ACX73753.1"/>
    </source>
</evidence>
<evidence type="ECO:0008006" key="5">
    <source>
        <dbReference type="Google" id="ProtNLM"/>
    </source>
</evidence>
<accession>C9RJP0</accession>
<evidence type="ECO:0000313" key="4">
    <source>
        <dbReference type="Proteomes" id="UP000001497"/>
    </source>
</evidence>
<dbReference type="NCBIfam" id="TIGR01784">
    <property type="entry name" value="T_den_put_tspse"/>
    <property type="match status" value="1"/>
</dbReference>
<sequence length="312" mass="36245">MNARKSFRDCIVKPGETSPYANLLVDLAFKKAFDPDKPTSRNNLINLLNDLLEPQLKRPIKNVWTRSVAKNLSGSKASRTAIFDLHCKDDLGSLIEIEVQIREVDNFMKRLAFYASEMVANQAEPGQYWDYDIQPTYVIALTRFSVFPDERAVHRATVIDLESGEQLVDTYNFTAIELSKVPFFIEKTSSDLSKWLFFFRYLNRLKELPEELDEGKFKNLTESAKVSNFNKKEFEVYRNMYHKVWDHNAMRRGIFKEFADDINAKIEERISDRNREFAKKMIELGKLSDEEIAATTDLSLEDIVVLRSQLEA</sequence>
<name>C9RJP0_FIBSS</name>
<dbReference type="OrthoDB" id="9803508at2"/>
<reference evidence="3" key="2">
    <citation type="submission" date="2010-08" db="EMBL/GenBank/DDBJ databases">
        <title>Complete sequence of Fibrobacter succinogenes subsp. succinogenes S85.</title>
        <authorList>
            <person name="Durkin A.S."/>
            <person name="Nelson K.E."/>
            <person name="Morrison M."/>
            <person name="Forsberg C.W."/>
            <person name="Wilson D.B."/>
            <person name="Russell J.B."/>
            <person name="Cann I.K.O."/>
            <person name="Mackie R.I."/>
            <person name="White B.A."/>
        </authorList>
    </citation>
    <scope>NUCLEOTIDE SEQUENCE [LARGE SCALE GENOMIC DNA]</scope>
    <source>
        <strain evidence="3">ATCC 19169 / S85</strain>
    </source>
</reference>
<dbReference type="Proteomes" id="UP000000517">
    <property type="component" value="Chromosome"/>
</dbReference>
<dbReference type="AlphaFoldDB" id="C9RJP0"/>
<dbReference type="KEGG" id="fsu:Fisuc_0139"/>